<dbReference type="InterPro" id="IPR039421">
    <property type="entry name" value="Type_1_exporter"/>
</dbReference>
<evidence type="ECO:0000256" key="4">
    <source>
        <dbReference type="ARBA" id="ARBA00022840"/>
    </source>
</evidence>
<dbReference type="InterPro" id="IPR036640">
    <property type="entry name" value="ABC1_TM_sf"/>
</dbReference>
<dbReference type="Gene3D" id="1.20.1560.10">
    <property type="entry name" value="ABC transporter type 1, transmembrane domain"/>
    <property type="match status" value="1"/>
</dbReference>
<comment type="subcellular location">
    <subcellularLocation>
        <location evidence="1">Cell membrane</location>
        <topology evidence="1">Multi-pass membrane protein</topology>
    </subcellularLocation>
</comment>
<feature type="transmembrane region" description="Helical" evidence="7">
    <location>
        <begin position="260"/>
        <end position="278"/>
    </location>
</feature>
<evidence type="ECO:0000256" key="3">
    <source>
        <dbReference type="ARBA" id="ARBA00022741"/>
    </source>
</evidence>
<keyword evidence="3" id="KW-0547">Nucleotide-binding</keyword>
<feature type="transmembrane region" description="Helical" evidence="7">
    <location>
        <begin position="20"/>
        <end position="49"/>
    </location>
</feature>
<dbReference type="InterPro" id="IPR003593">
    <property type="entry name" value="AAA+_ATPase"/>
</dbReference>
<dbReference type="GO" id="GO:0034040">
    <property type="term" value="F:ATPase-coupled lipid transmembrane transporter activity"/>
    <property type="evidence" value="ECO:0007669"/>
    <property type="project" value="TreeGrafter"/>
</dbReference>
<evidence type="ECO:0000256" key="7">
    <source>
        <dbReference type="SAM" id="Phobius"/>
    </source>
</evidence>
<dbReference type="AlphaFoldDB" id="A0A1G7Z1Q6"/>
<proteinExistence type="predicted"/>
<evidence type="ECO:0000256" key="1">
    <source>
        <dbReference type="ARBA" id="ARBA00004651"/>
    </source>
</evidence>
<accession>A0A1G7Z1Q6</accession>
<dbReference type="PANTHER" id="PTHR24221">
    <property type="entry name" value="ATP-BINDING CASSETTE SUB-FAMILY B"/>
    <property type="match status" value="1"/>
</dbReference>
<evidence type="ECO:0000256" key="6">
    <source>
        <dbReference type="ARBA" id="ARBA00023136"/>
    </source>
</evidence>
<sequence length="554" mass="63026">MKQILKSILLILDRSEKRRLIRSIIVDIVIALLDVAFLGLLLLIVNFYTQREPGNNYSFLPVGFTNNKSLWLIGIFLVLFAVKNCIGFFAQNAQQHFFYKVASRLSERNIRNYLDADFDQFIHVDSSIHIRRISQQPIEFSHYILTNFQQIVSQTVLILFTIGAIMFYHPALFVLLFVLLLPPVAALGWFIKTRLKFIRAQIKTVSEKTLQHLNESLSGYVESNIYQKNDFFSRRFFSCQQQLNQNIASQQTWQNLPSRLMEVFAVLGFFILIAVNKLTGDTPVVSILTIGIFVAAAYKIIPGIVKILNSSGQMKTYEFILADLIIEEDDKPQVNEVVDEQIWSLKLEKVSFSYPDKTVLDELYLEITPGDIMGISGNSGRGKTTIINLLTGFLEPAEGGIYINNIIAAAPMRRLYRKNISLVKQQPFFIYDTILKNIILDDKTADEQKLTSVLEFCGLNKLVADYPEGTAKVITENGKNISGGQRQRIMLARALYHNHDLLILDEPFSEMDTDAENELLTKLRQLARQGKMIILITHNKDSLAICNKVISPNG</sequence>
<evidence type="ECO:0000259" key="9">
    <source>
        <dbReference type="PROSITE" id="PS50929"/>
    </source>
</evidence>
<feature type="transmembrane region" description="Helical" evidence="7">
    <location>
        <begin position="171"/>
        <end position="191"/>
    </location>
</feature>
<feature type="transmembrane region" description="Helical" evidence="7">
    <location>
        <begin position="140"/>
        <end position="165"/>
    </location>
</feature>
<evidence type="ECO:0000259" key="8">
    <source>
        <dbReference type="PROSITE" id="PS50893"/>
    </source>
</evidence>
<dbReference type="InterPro" id="IPR011527">
    <property type="entry name" value="ABC1_TM_dom"/>
</dbReference>
<protein>
    <submittedName>
        <fullName evidence="10">ABC-type multidrug transport system, ATPase and permease component</fullName>
    </submittedName>
</protein>
<dbReference type="InterPro" id="IPR017871">
    <property type="entry name" value="ABC_transporter-like_CS"/>
</dbReference>
<reference evidence="11" key="1">
    <citation type="submission" date="2016-10" db="EMBL/GenBank/DDBJ databases">
        <authorList>
            <person name="Varghese N."/>
            <person name="Submissions S."/>
        </authorList>
    </citation>
    <scope>NUCLEOTIDE SEQUENCE [LARGE SCALE GENOMIC DNA]</scope>
    <source>
        <strain evidence="11">Gh-67</strain>
    </source>
</reference>
<dbReference type="STRING" id="551996.SAMN05192573_106121"/>
<keyword evidence="11" id="KW-1185">Reference proteome</keyword>
<feature type="transmembrane region" description="Helical" evidence="7">
    <location>
        <begin position="284"/>
        <end position="305"/>
    </location>
</feature>
<dbReference type="Gene3D" id="3.40.50.300">
    <property type="entry name" value="P-loop containing nucleotide triphosphate hydrolases"/>
    <property type="match status" value="1"/>
</dbReference>
<dbReference type="GO" id="GO:0005524">
    <property type="term" value="F:ATP binding"/>
    <property type="evidence" value="ECO:0007669"/>
    <property type="project" value="UniProtKB-KW"/>
</dbReference>
<dbReference type="GO" id="GO:0140359">
    <property type="term" value="F:ABC-type transporter activity"/>
    <property type="evidence" value="ECO:0007669"/>
    <property type="project" value="InterPro"/>
</dbReference>
<dbReference type="Pfam" id="PF00005">
    <property type="entry name" value="ABC_tran"/>
    <property type="match status" value="1"/>
</dbReference>
<dbReference type="SUPFAM" id="SSF52540">
    <property type="entry name" value="P-loop containing nucleoside triphosphate hydrolases"/>
    <property type="match status" value="1"/>
</dbReference>
<keyword evidence="5 7" id="KW-1133">Transmembrane helix</keyword>
<dbReference type="SMART" id="SM00382">
    <property type="entry name" value="AAA"/>
    <property type="match status" value="1"/>
</dbReference>
<evidence type="ECO:0000256" key="5">
    <source>
        <dbReference type="ARBA" id="ARBA00022989"/>
    </source>
</evidence>
<organism evidence="10 11">
    <name type="scientific">Mucilaginibacter gossypii</name>
    <dbReference type="NCBI Taxonomy" id="551996"/>
    <lineage>
        <taxon>Bacteria</taxon>
        <taxon>Pseudomonadati</taxon>
        <taxon>Bacteroidota</taxon>
        <taxon>Sphingobacteriia</taxon>
        <taxon>Sphingobacteriales</taxon>
        <taxon>Sphingobacteriaceae</taxon>
        <taxon>Mucilaginibacter</taxon>
    </lineage>
</organism>
<feature type="domain" description="ABC transmembrane type-1" evidence="9">
    <location>
        <begin position="28"/>
        <end position="316"/>
    </location>
</feature>
<feature type="transmembrane region" description="Helical" evidence="7">
    <location>
        <begin position="69"/>
        <end position="90"/>
    </location>
</feature>
<keyword evidence="2 7" id="KW-0812">Transmembrane</keyword>
<dbReference type="InterPro" id="IPR003439">
    <property type="entry name" value="ABC_transporter-like_ATP-bd"/>
</dbReference>
<dbReference type="PROSITE" id="PS50893">
    <property type="entry name" value="ABC_TRANSPORTER_2"/>
    <property type="match status" value="1"/>
</dbReference>
<evidence type="ECO:0000313" key="11">
    <source>
        <dbReference type="Proteomes" id="UP000199705"/>
    </source>
</evidence>
<dbReference type="Proteomes" id="UP000199705">
    <property type="component" value="Unassembled WGS sequence"/>
</dbReference>
<name>A0A1G7Z1Q6_9SPHI</name>
<dbReference type="RefSeq" id="WP_091167927.1">
    <property type="nucleotide sequence ID" value="NZ_FNCG01000006.1"/>
</dbReference>
<feature type="domain" description="ABC transporter" evidence="8">
    <location>
        <begin position="345"/>
        <end position="553"/>
    </location>
</feature>
<keyword evidence="6 7" id="KW-0472">Membrane</keyword>
<keyword evidence="4" id="KW-0067">ATP-binding</keyword>
<dbReference type="EMBL" id="FNCG01000006">
    <property type="protein sequence ID" value="SDH02711.1"/>
    <property type="molecule type" value="Genomic_DNA"/>
</dbReference>
<evidence type="ECO:0000313" key="10">
    <source>
        <dbReference type="EMBL" id="SDH02711.1"/>
    </source>
</evidence>
<dbReference type="PROSITE" id="PS50929">
    <property type="entry name" value="ABC_TM1F"/>
    <property type="match status" value="1"/>
</dbReference>
<dbReference type="GO" id="GO:0016887">
    <property type="term" value="F:ATP hydrolysis activity"/>
    <property type="evidence" value="ECO:0007669"/>
    <property type="project" value="InterPro"/>
</dbReference>
<dbReference type="SUPFAM" id="SSF90123">
    <property type="entry name" value="ABC transporter transmembrane region"/>
    <property type="match status" value="1"/>
</dbReference>
<dbReference type="GO" id="GO:0005886">
    <property type="term" value="C:plasma membrane"/>
    <property type="evidence" value="ECO:0007669"/>
    <property type="project" value="UniProtKB-SubCell"/>
</dbReference>
<dbReference type="PROSITE" id="PS00211">
    <property type="entry name" value="ABC_TRANSPORTER_1"/>
    <property type="match status" value="1"/>
</dbReference>
<dbReference type="InterPro" id="IPR027417">
    <property type="entry name" value="P-loop_NTPase"/>
</dbReference>
<evidence type="ECO:0000256" key="2">
    <source>
        <dbReference type="ARBA" id="ARBA00022692"/>
    </source>
</evidence>
<dbReference type="PANTHER" id="PTHR24221:SF632">
    <property type="entry name" value="ATP-DEPENDENT LIPID A-CORE FLIPPASE"/>
    <property type="match status" value="1"/>
</dbReference>
<gene>
    <name evidence="10" type="ORF">SAMN05192573_106121</name>
</gene>